<feature type="non-terminal residue" evidence="1">
    <location>
        <position position="1"/>
    </location>
</feature>
<proteinExistence type="predicted"/>
<comment type="caution">
    <text evidence="1">The sequence shown here is derived from an EMBL/GenBank/DDBJ whole genome shotgun (WGS) entry which is preliminary data.</text>
</comment>
<evidence type="ECO:0000313" key="2">
    <source>
        <dbReference type="Proteomes" id="UP001153678"/>
    </source>
</evidence>
<dbReference type="EMBL" id="CAMKVN010008913">
    <property type="protein sequence ID" value="CAI2192960.1"/>
    <property type="molecule type" value="Genomic_DNA"/>
</dbReference>
<keyword evidence="2" id="KW-1185">Reference proteome</keyword>
<dbReference type="OrthoDB" id="2448781at2759"/>
<reference evidence="1" key="1">
    <citation type="submission" date="2022-08" db="EMBL/GenBank/DDBJ databases">
        <authorList>
            <person name="Kallberg Y."/>
            <person name="Tangrot J."/>
            <person name="Rosling A."/>
        </authorList>
    </citation>
    <scope>NUCLEOTIDE SEQUENCE</scope>
    <source>
        <strain evidence="1">Wild A</strain>
    </source>
</reference>
<protein>
    <submittedName>
        <fullName evidence="1">10136_t:CDS:1</fullName>
    </submittedName>
</protein>
<sequence length="197" mass="22702">AFRALRLSLQELDKYYGNIPQICHRETPLFSDLKLTQSEESEEATTYKAILQADKNAQDHLVVYVKAVQRKYYSLQAQNILYENGRHAPGIIDATDRPGGWLLVYMERLQNHVTLDKFTHTLDNSERDTLKAEIIRLIDFEWSGAVGTACYSHFMNHIAIRWPEGAEDGKKVTVEHNIMLEKTFQKTNLSQDSMLVD</sequence>
<accession>A0A9W4T789</accession>
<dbReference type="AlphaFoldDB" id="A0A9W4T789"/>
<gene>
    <name evidence="1" type="ORF">FWILDA_LOCUS15838</name>
</gene>
<organism evidence="1 2">
    <name type="scientific">Funneliformis geosporum</name>
    <dbReference type="NCBI Taxonomy" id="1117311"/>
    <lineage>
        <taxon>Eukaryota</taxon>
        <taxon>Fungi</taxon>
        <taxon>Fungi incertae sedis</taxon>
        <taxon>Mucoromycota</taxon>
        <taxon>Glomeromycotina</taxon>
        <taxon>Glomeromycetes</taxon>
        <taxon>Glomerales</taxon>
        <taxon>Glomeraceae</taxon>
        <taxon>Funneliformis</taxon>
    </lineage>
</organism>
<evidence type="ECO:0000313" key="1">
    <source>
        <dbReference type="EMBL" id="CAI2192960.1"/>
    </source>
</evidence>
<dbReference type="Proteomes" id="UP001153678">
    <property type="component" value="Unassembled WGS sequence"/>
</dbReference>
<name>A0A9W4T789_9GLOM</name>